<dbReference type="AlphaFoldDB" id="K7ZYU4"/>
<accession>K7ZYU4</accession>
<organism evidence="1 2">
    <name type="scientific">Cronobacter condimenti 1330</name>
    <dbReference type="NCBI Taxonomy" id="1073999"/>
    <lineage>
        <taxon>Bacteria</taxon>
        <taxon>Pseudomonadati</taxon>
        <taxon>Pseudomonadota</taxon>
        <taxon>Gammaproteobacteria</taxon>
        <taxon>Enterobacterales</taxon>
        <taxon>Enterobacteriaceae</taxon>
        <taxon>Cronobacter</taxon>
    </lineage>
</organism>
<comment type="caution">
    <text evidence="1">The sequence shown here is derived from an EMBL/GenBank/DDBJ whole genome shotgun (WGS) entry which is preliminary data.</text>
</comment>
<sequence>MVWCGRDQITGSSLKKGADISAFFYAAGKLLHNDGLTADSGMRSSDA</sequence>
<proteinExistence type="predicted"/>
<gene>
    <name evidence="1" type="ORF">BN137_1076</name>
</gene>
<evidence type="ECO:0000313" key="1">
    <source>
        <dbReference type="EMBL" id="CCJ71731.1"/>
    </source>
</evidence>
<dbReference type="EMBL" id="CAKW01000047">
    <property type="protein sequence ID" value="CCJ71731.1"/>
    <property type="molecule type" value="Genomic_DNA"/>
</dbReference>
<dbReference type="Proteomes" id="UP000009340">
    <property type="component" value="Unassembled WGS sequence"/>
</dbReference>
<name>K7ZYU4_9ENTR</name>
<evidence type="ECO:0000313" key="2">
    <source>
        <dbReference type="Proteomes" id="UP000009340"/>
    </source>
</evidence>
<protein>
    <submittedName>
        <fullName evidence="1">Uncharacterized protein</fullName>
    </submittedName>
</protein>
<reference evidence="1" key="1">
    <citation type="submission" date="2012-07" db="EMBL/GenBank/DDBJ databases">
        <authorList>
            <person name="Cummings C."/>
        </authorList>
    </citation>
    <scope>NUCLEOTIDE SEQUENCE</scope>
    <source>
        <strain evidence="1">1330</strain>
    </source>
</reference>